<feature type="transmembrane region" description="Helical" evidence="1">
    <location>
        <begin position="2560"/>
        <end position="2587"/>
    </location>
</feature>
<feature type="transmembrane region" description="Helical" evidence="1">
    <location>
        <begin position="2473"/>
        <end position="2498"/>
    </location>
</feature>
<reference evidence="3" key="1">
    <citation type="submission" date="2021-01" db="EMBL/GenBank/DDBJ databases">
        <authorList>
            <consortium name="Genoscope - CEA"/>
            <person name="William W."/>
        </authorList>
    </citation>
    <scope>NUCLEOTIDE SEQUENCE</scope>
</reference>
<keyword evidence="1" id="KW-0472">Membrane</keyword>
<sequence length="2815" mass="328914">MIFPICLCFLLTAQYQFPSTTLYLNNLSLRKIITINEAQLSEESCLTFGIWTKYNPLNIKAFKDQIGMFESNCFQMINVMEYTTQNLNFIYYVCLDYSSKSIVKTIQFVNDRDEQIKFEKNVDNYQYENMWYQFQLISWPKLKRVEFIIIQSEITIFKEVLMNMKPFKEETLLITFGESLEVQESKIGQIEKGKIFSLFPGYIVVYDPLIDVIPLQFDFEQQIIEGYYDLDQCNCEKNEEVNLEDYDFNLLEEKNYISEHISCDFYSLSGWLRVSDIVQKSEEFFYSFMKMTAYIGEQTLLNENLGTFELIYQISPIETKIIVTAYSYDFPIFTKEILDGSQKIETEFQTQRNIITSWHYLFLELKDNELNIKITFYNQYLKNNQFYQAQVQVRQFHNCQYKIKYGNIQQNLQNYLNISVRNLQFINCQYDQRISRCHHNCLECDGPGNMHCLSCSVEDQRVYHAQFKQCICSYSTLEYKNKCVSYQDSNLSLKRRSQNTNLKCKAGYFEFEGDCVKCPSRVKNDLVTCFDCYSNVENWSLQSICQNDLYIPISKEIDSSLILNYPLQFFYDGFDLIICDYCYIYNNNQGLQNENSVYELYLHISSNFKFFCLQLSEYNEDKRCTLCNVAYCLKCAIQHEGIVCQLCKENLVLVNGECKVQINKYVYQSCQPPYYTSFLKECKICPINKCQYCFEYFDEYRFLNTLEKREQDYYEIDIDLIKIGCILCENGYIFNFDLGLCLKQVSRIENCLTSYVLQLEEICIISQLNNFQVSLVVYDCDNYIINCNICAQDYDKIVFCVECKIGFLLLNRQCYLSEEQGSSYPQDIRDLYVKAFLLVYNFDTYQAENYKQTPLFNQCGKDCLKCNKYDEQYLCDECKQEYLEDTIKIQYQFYCPLCPRLCQVCQSRSSSELKTMNPLFQLTQENQKNIIYTQQCLFPIMDPFVFYDPYQKMTKYCIDDNCDNEFQLETYEYSCFFNRFPTTLQYFDINSEYYNHVGMQTFTFNVYFEIYQNLCIMVPSFKSRATIKEEVFALNNAIINLISLNSVFFHFGNSMLLYDYDTVNFIDFGFVFPNETQENFQLFNSHNQIDLNIINCTIQNSSITNIRSIFQADQFGSINIQNFSIINTTIKNSSFFNFQLFKFEGQMTIVSLYIYNCTIIDSQLFQFSQNLYDINTQNMTLDSNIFKNASIFTLYINYIEETTFFFKDLLIQRNQFDHSYFLFCSQIITIDISYVIFNFNQIEYSIIFGFSYGLFAKYIQIKENQFIESQFLQTIEVTNDQNTLYFITELIVQKNVLQNVNLFHIFSNSYSNKLQISISQVQIQLNTKSITTDQSSSIFNINSKTLDINNCIISNNQEIRIFNLYDNEDIMLSNLIFENQEIEQKVSVQKNCFKRINLQNQLILVMGFDKIQIEKCKIIKQSSVDESLIEIVSSKFKQSLGQIIIKKIEFYGNLIQQLNQVQSFSMLAILSENQIDFVMEDLKYQNNFMHVYTESTLQQSASLLYINSAPSTIYINNLNCIQNSMTNSSNSFIRISSKHLKLSNILIKNHNILPFNVWKDYYPINIMNVEDQKEVNLFIMQIYHIKTIGGAAQFEVSKLECLNGTFQNILVAKSSVFDIVTQNEGILVIQNFQVDTTTYSLVEQTESSGCLSVNSQNSLLSLTISQAKLSNVINRMSTSIFSIIPSLLQNQIIIQDVSIINCISLKNQIVHIKFINQIVALNSILFINIKIQQNQQAWTSYFQIIGIIKLSEILELTGDENALIYLENCDFEIRDLVVEGMLIAPILKLINVQNLIIFNCNINDIVSMISLDLIQISQIVFVKSSIYIKQLNIKSVKLFKSDTIPIVQPAQIQADYFIVGCSFMNNSFFAESPADFLHTNINQLQQSNYQRNSVISIMSQSNLSTILLEMITIDYNTFETTLNGIIYFDVAYFQKIIITNVICINNIVNEFGCLHFVGNNSVTSKIYIKDSNFINNKGKKGVAIKITDISFDIKNCKIASNVASTQGGALYLKTNSKIFRILKTLIINNHAQEGGGIYFEKDNNLNTKNFNNSILLFNSAKIYGNNLVENPTHLTLYINQKEMASEKQFQNNTSTCILQIKPYTIIEQGKYLTTQQLMIPSNQEINVYQLFILQASIYLSYIKNMSLFFKNSKGEILFNLNSSTCHVSSLIVTNDGQEVKGSTINHTLQYESATNNFELGKLAFSLNPYESNYSHLKIQALCKTQYSQQEFKYIINAQTFKCQLGEFYIENGCQICIWNQGFYSVTYNAIKCSIYDKEKFQSITSNMINLYEGYWRPNPLSDYTESCYKNPSLCLGGWEVGDSTCIQGHKGALCEMCDTYNERGDGKFFKDQQNFQCQSCSKNDNIILPLFFALFQALLSITLSLKSINKSNQLFASLKIFYKFSKLIFKLSQDHEGILLKLLLNYLWIFSVIFTFNINFSFSFIFIEQSSNSFYFMVNNLDCYLADFQIELIYIKIFVILTLMLLQFNLILALSFLYHNITNKNMDNSLLSNTLIYLYVFNYGGLIKMLCSSLSVRQISNINYIQGDVSLLYDTSNHQLWIFFVILPLLLVFGCIIPFSLFLLTYIKRDILDKIKLRRHICYLFNEYNDSNYYWEQIKLLQKAIIILITTYFETNILLKTSLLGLSLLFYQAIAVKNKPYIISKFNNLDLQSGQICSITIFLAAIQYESQNINNQYFSLFLQIIIIILLVRLCYPFILNMFTIYSKKYSLFFVITIHSCLKYLKTNMQCDQVLYNYILKEKERKERLKKNFQKLKEFLIPKSKISLQKYKAITIKKRLRSTTNSGHFLVEVINE</sequence>
<accession>A0A8S1LME9</accession>
<evidence type="ECO:0000256" key="1">
    <source>
        <dbReference type="SAM" id="Phobius"/>
    </source>
</evidence>
<proteinExistence type="predicted"/>
<evidence type="ECO:0000256" key="2">
    <source>
        <dbReference type="SAM" id="SignalP"/>
    </source>
</evidence>
<dbReference type="Proteomes" id="UP000688137">
    <property type="component" value="Unassembled WGS sequence"/>
</dbReference>
<keyword evidence="2" id="KW-0732">Signal</keyword>
<feature type="signal peptide" evidence="2">
    <location>
        <begin position="1"/>
        <end position="15"/>
    </location>
</feature>
<gene>
    <name evidence="3" type="ORF">PPRIM_AZ9-3.1.T0440006</name>
</gene>
<keyword evidence="4" id="KW-1185">Reference proteome</keyword>
<keyword evidence="1" id="KW-0812">Transmembrane</keyword>
<dbReference type="EMBL" id="CAJJDM010000044">
    <property type="protein sequence ID" value="CAD8069398.1"/>
    <property type="molecule type" value="Genomic_DNA"/>
</dbReference>
<evidence type="ECO:0000313" key="4">
    <source>
        <dbReference type="Proteomes" id="UP000688137"/>
    </source>
</evidence>
<feature type="transmembrane region" description="Helical" evidence="1">
    <location>
        <begin position="2700"/>
        <end position="2718"/>
    </location>
</feature>
<dbReference type="CDD" id="cd00064">
    <property type="entry name" value="FU"/>
    <property type="match status" value="1"/>
</dbReference>
<dbReference type="PANTHER" id="PTHR11319:SF35">
    <property type="entry name" value="OUTER MEMBRANE PROTEIN PMPC-RELATED"/>
    <property type="match status" value="1"/>
</dbReference>
<dbReference type="PANTHER" id="PTHR11319">
    <property type="entry name" value="G PROTEIN-COUPLED RECEPTOR-RELATED"/>
    <property type="match status" value="1"/>
</dbReference>
<feature type="transmembrane region" description="Helical" evidence="1">
    <location>
        <begin position="2426"/>
        <end position="2447"/>
    </location>
</feature>
<feature type="transmembrane region" description="Helical" evidence="1">
    <location>
        <begin position="2625"/>
        <end position="2651"/>
    </location>
</feature>
<feature type="chain" id="PRO_5035795548" description="Transmembrane protein" evidence="2">
    <location>
        <begin position="16"/>
        <end position="2815"/>
    </location>
</feature>
<keyword evidence="1" id="KW-1133">Transmembrane helix</keyword>
<dbReference type="InterPro" id="IPR006212">
    <property type="entry name" value="Furin_repeat"/>
</dbReference>
<comment type="caution">
    <text evidence="3">The sequence shown here is derived from an EMBL/GenBank/DDBJ whole genome shotgun (WGS) entry which is preliminary data.</text>
</comment>
<feature type="transmembrane region" description="Helical" evidence="1">
    <location>
        <begin position="2510"/>
        <end position="2530"/>
    </location>
</feature>
<evidence type="ECO:0008006" key="5">
    <source>
        <dbReference type="Google" id="ProtNLM"/>
    </source>
</evidence>
<evidence type="ECO:0000313" key="3">
    <source>
        <dbReference type="EMBL" id="CAD8069398.1"/>
    </source>
</evidence>
<name>A0A8S1LME9_PARPR</name>
<organism evidence="3 4">
    <name type="scientific">Paramecium primaurelia</name>
    <dbReference type="NCBI Taxonomy" id="5886"/>
    <lineage>
        <taxon>Eukaryota</taxon>
        <taxon>Sar</taxon>
        <taxon>Alveolata</taxon>
        <taxon>Ciliophora</taxon>
        <taxon>Intramacronucleata</taxon>
        <taxon>Oligohymenophorea</taxon>
        <taxon>Peniculida</taxon>
        <taxon>Parameciidae</taxon>
        <taxon>Paramecium</taxon>
    </lineage>
</organism>
<protein>
    <recommendedName>
        <fullName evidence="5">Transmembrane protein</fullName>
    </recommendedName>
</protein>